<dbReference type="EMBL" id="LSBJ02000001">
    <property type="protein sequence ID" value="OAQ74046.1"/>
    <property type="molecule type" value="Genomic_DNA"/>
</dbReference>
<keyword evidence="2" id="KW-1185">Reference proteome</keyword>
<comment type="caution">
    <text evidence="1">The sequence shown here is derived from an EMBL/GenBank/DDBJ whole genome shotgun (WGS) entry which is preliminary data.</text>
</comment>
<dbReference type="Proteomes" id="UP000078397">
    <property type="component" value="Unassembled WGS sequence"/>
</dbReference>
<proteinExistence type="predicted"/>
<sequence>MDIPNCTRRAGHLILYNFDSILCSQEIGVILYAEPIPGMQVLALGYERLTLFFNEEVCFDSLFDEKFLILQWSFVGSVAEQIRWTGFLYEMGGHETEDEVFFVDIALDCTWIPSRAGNSILIGI</sequence>
<dbReference type="GeneID" id="28857149"/>
<organism evidence="1 2">
    <name type="scientific">Pochonia chlamydosporia 170</name>
    <dbReference type="NCBI Taxonomy" id="1380566"/>
    <lineage>
        <taxon>Eukaryota</taxon>
        <taxon>Fungi</taxon>
        <taxon>Dikarya</taxon>
        <taxon>Ascomycota</taxon>
        <taxon>Pezizomycotina</taxon>
        <taxon>Sordariomycetes</taxon>
        <taxon>Hypocreomycetidae</taxon>
        <taxon>Hypocreales</taxon>
        <taxon>Clavicipitaceae</taxon>
        <taxon>Pochonia</taxon>
    </lineage>
</organism>
<accession>A0A179G8B5</accession>
<name>A0A179G8B5_METCM</name>
<gene>
    <name evidence="1" type="ORF">VFPPC_15402</name>
</gene>
<evidence type="ECO:0000313" key="1">
    <source>
        <dbReference type="EMBL" id="OAQ74046.1"/>
    </source>
</evidence>
<dbReference type="KEGG" id="pchm:VFPPC_15402"/>
<dbReference type="AlphaFoldDB" id="A0A179G8B5"/>
<evidence type="ECO:0000313" key="2">
    <source>
        <dbReference type="Proteomes" id="UP000078397"/>
    </source>
</evidence>
<protein>
    <submittedName>
        <fullName evidence="1">Uncharacterized protein</fullName>
    </submittedName>
</protein>
<dbReference type="RefSeq" id="XP_018150129.1">
    <property type="nucleotide sequence ID" value="XM_018293155.1"/>
</dbReference>
<reference evidence="1 2" key="1">
    <citation type="journal article" date="2016" name="PLoS Pathog.">
        <title>Biosynthesis of antibiotic leucinostatins in bio-control fungus Purpureocillium lilacinum and their inhibition on phytophthora revealed by genome mining.</title>
        <authorList>
            <person name="Wang G."/>
            <person name="Liu Z."/>
            <person name="Lin R."/>
            <person name="Li E."/>
            <person name="Mao Z."/>
            <person name="Ling J."/>
            <person name="Yang Y."/>
            <person name="Yin W.B."/>
            <person name="Xie B."/>
        </authorList>
    </citation>
    <scope>NUCLEOTIDE SEQUENCE [LARGE SCALE GENOMIC DNA]</scope>
    <source>
        <strain evidence="1">170</strain>
    </source>
</reference>